<comment type="caution">
    <text evidence="1">The sequence shown here is derived from an EMBL/GenBank/DDBJ whole genome shotgun (WGS) entry which is preliminary data.</text>
</comment>
<dbReference type="AlphaFoldDB" id="A0A9N9NK15"/>
<keyword evidence="2" id="KW-1185">Reference proteome</keyword>
<name>A0A9N9NK15_9GLOM</name>
<organism evidence="1 2">
    <name type="scientific">Funneliformis caledonium</name>
    <dbReference type="NCBI Taxonomy" id="1117310"/>
    <lineage>
        <taxon>Eukaryota</taxon>
        <taxon>Fungi</taxon>
        <taxon>Fungi incertae sedis</taxon>
        <taxon>Mucoromycota</taxon>
        <taxon>Glomeromycotina</taxon>
        <taxon>Glomeromycetes</taxon>
        <taxon>Glomerales</taxon>
        <taxon>Glomeraceae</taxon>
        <taxon>Funneliformis</taxon>
    </lineage>
</organism>
<accession>A0A9N9NK15</accession>
<protein>
    <submittedName>
        <fullName evidence="1">1468_t:CDS:1</fullName>
    </submittedName>
</protein>
<gene>
    <name evidence="1" type="ORF">FCALED_LOCUS15469</name>
</gene>
<dbReference type="Proteomes" id="UP000789570">
    <property type="component" value="Unassembled WGS sequence"/>
</dbReference>
<feature type="non-terminal residue" evidence="1">
    <location>
        <position position="1"/>
    </location>
</feature>
<proteinExistence type="predicted"/>
<reference evidence="1" key="1">
    <citation type="submission" date="2021-06" db="EMBL/GenBank/DDBJ databases">
        <authorList>
            <person name="Kallberg Y."/>
            <person name="Tangrot J."/>
            <person name="Rosling A."/>
        </authorList>
    </citation>
    <scope>NUCLEOTIDE SEQUENCE</scope>
    <source>
        <strain evidence="1">UK204</strain>
    </source>
</reference>
<feature type="non-terminal residue" evidence="1">
    <location>
        <position position="167"/>
    </location>
</feature>
<evidence type="ECO:0000313" key="1">
    <source>
        <dbReference type="EMBL" id="CAG8738579.1"/>
    </source>
</evidence>
<dbReference type="EMBL" id="CAJVPQ010014193">
    <property type="protein sequence ID" value="CAG8738579.1"/>
    <property type="molecule type" value="Genomic_DNA"/>
</dbReference>
<sequence>GNVFIVEVEKAVHASVIEVPKGGFVINPHYRSRGKGKPSAPDIAIYPSLNIIPKPPSQRRIQFRRTSPRTPDIAKSHEMQTDNLIGASNTIVYYEEWNFGTLDYYTGAPTACTGPGLLTQQIYIPVQEVFWNPPIIGGAPSTAGYVINVPVGVTAHNFVIDLYRIQQ</sequence>
<evidence type="ECO:0000313" key="2">
    <source>
        <dbReference type="Proteomes" id="UP000789570"/>
    </source>
</evidence>